<sequence>MRDDAQQLLVELLNLDAEISAGKAEIEPTQRWIERQPSEVAMDMFLTPLRNNWRKWSGVGTCWRLSCRKRMVPVLARCV</sequence>
<organism evidence="1 2">
    <name type="scientific">Paraburkholderia franconis</name>
    <dbReference type="NCBI Taxonomy" id="2654983"/>
    <lineage>
        <taxon>Bacteria</taxon>
        <taxon>Pseudomonadati</taxon>
        <taxon>Pseudomonadota</taxon>
        <taxon>Betaproteobacteria</taxon>
        <taxon>Burkholderiales</taxon>
        <taxon>Burkholderiaceae</taxon>
        <taxon>Paraburkholderia</taxon>
    </lineage>
</organism>
<evidence type="ECO:0000313" key="2">
    <source>
        <dbReference type="Proteomes" id="UP000484381"/>
    </source>
</evidence>
<name>A0A7X1N9W4_9BURK</name>
<proteinExistence type="predicted"/>
<gene>
    <name evidence="1" type="ORF">GCT13_14405</name>
</gene>
<keyword evidence="2" id="KW-1185">Reference proteome</keyword>
<dbReference type="EMBL" id="WHNP01000011">
    <property type="protein sequence ID" value="MPW18099.1"/>
    <property type="molecule type" value="Genomic_DNA"/>
</dbReference>
<accession>A0A7X1N9W4</accession>
<evidence type="ECO:0000313" key="1">
    <source>
        <dbReference type="EMBL" id="MPW18099.1"/>
    </source>
</evidence>
<protein>
    <submittedName>
        <fullName evidence="1">Uncharacterized protein</fullName>
    </submittedName>
</protein>
<comment type="caution">
    <text evidence="1">The sequence shown here is derived from an EMBL/GenBank/DDBJ whole genome shotgun (WGS) entry which is preliminary data.</text>
</comment>
<dbReference type="AlphaFoldDB" id="A0A7X1N9W4"/>
<reference evidence="1 2" key="1">
    <citation type="submission" date="2019-10" db="EMBL/GenBank/DDBJ databases">
        <title>Paraburkholderia sp. isolated from nodules of Mimosa pudica from Brazilian Atlantic Forest soils.</title>
        <authorList>
            <person name="Paulitsch F."/>
            <person name="Hungria M."/>
            <person name="Dall'Agnol R."/>
        </authorList>
    </citation>
    <scope>NUCLEOTIDE SEQUENCE [LARGE SCALE GENOMIC DNA]</scope>
    <source>
        <strain evidence="1 2">CNPSo 3157</strain>
    </source>
</reference>
<dbReference type="RefSeq" id="WP_152759095.1">
    <property type="nucleotide sequence ID" value="NZ_WHNP01000011.1"/>
</dbReference>
<dbReference type="Proteomes" id="UP000484381">
    <property type="component" value="Unassembled WGS sequence"/>
</dbReference>